<organism evidence="5 6">
    <name type="scientific">Fomitopsis schrenkii</name>
    <name type="common">Brown rot fungus</name>
    <dbReference type="NCBI Taxonomy" id="2126942"/>
    <lineage>
        <taxon>Eukaryota</taxon>
        <taxon>Fungi</taxon>
        <taxon>Dikarya</taxon>
        <taxon>Basidiomycota</taxon>
        <taxon>Agaricomycotina</taxon>
        <taxon>Agaricomycetes</taxon>
        <taxon>Polyporales</taxon>
        <taxon>Fomitopsis</taxon>
    </lineage>
</organism>
<evidence type="ECO:0000256" key="1">
    <source>
        <dbReference type="ARBA" id="ARBA00004173"/>
    </source>
</evidence>
<evidence type="ECO:0000313" key="6">
    <source>
        <dbReference type="Proteomes" id="UP000015241"/>
    </source>
</evidence>
<evidence type="ECO:0000256" key="2">
    <source>
        <dbReference type="ARBA" id="ARBA00022576"/>
    </source>
</evidence>
<dbReference type="GO" id="GO:0030170">
    <property type="term" value="F:pyridoxal phosphate binding"/>
    <property type="evidence" value="ECO:0007669"/>
    <property type="project" value="InterPro"/>
</dbReference>
<gene>
    <name evidence="5" type="ORF">FOMPIDRAFT_1056710</name>
</gene>
<dbReference type="PROSITE" id="PS00600">
    <property type="entry name" value="AA_TRANSFER_CLASS_3"/>
    <property type="match status" value="1"/>
</dbReference>
<dbReference type="GO" id="GO:0004015">
    <property type="term" value="F:adenosylmethionine-8-amino-7-oxononanoate transaminase activity"/>
    <property type="evidence" value="ECO:0007669"/>
    <property type="project" value="TreeGrafter"/>
</dbReference>
<evidence type="ECO:0008006" key="7">
    <source>
        <dbReference type="Google" id="ProtNLM"/>
    </source>
</evidence>
<dbReference type="eggNOG" id="KOG1401">
    <property type="taxonomic scope" value="Eukaryota"/>
</dbReference>
<name>S8F0R0_FOMSC</name>
<dbReference type="Pfam" id="PF00202">
    <property type="entry name" value="Aminotran_3"/>
    <property type="match status" value="1"/>
</dbReference>
<dbReference type="InterPro" id="IPR049704">
    <property type="entry name" value="Aminotrans_3_PPA_site"/>
</dbReference>
<dbReference type="InParanoid" id="S8F0R0"/>
<dbReference type="GO" id="GO:0004141">
    <property type="term" value="F:dethiobiotin synthase activity"/>
    <property type="evidence" value="ECO:0007669"/>
    <property type="project" value="TreeGrafter"/>
</dbReference>
<dbReference type="Gene3D" id="3.40.640.10">
    <property type="entry name" value="Type I PLP-dependent aspartate aminotransferase-like (Major domain)"/>
    <property type="match status" value="1"/>
</dbReference>
<dbReference type="EMBL" id="KE504442">
    <property type="protein sequence ID" value="EPS92604.1"/>
    <property type="molecule type" value="Genomic_DNA"/>
</dbReference>
<comment type="similarity">
    <text evidence="4">Belongs to the class-III pyridoxal-phosphate-dependent aminotransferase family.</text>
</comment>
<evidence type="ECO:0000256" key="3">
    <source>
        <dbReference type="ARBA" id="ARBA00022679"/>
    </source>
</evidence>
<dbReference type="Proteomes" id="UP000015241">
    <property type="component" value="Unassembled WGS sequence"/>
</dbReference>
<comment type="subcellular location">
    <subcellularLocation>
        <location evidence="1">Mitochondrion</location>
    </subcellularLocation>
</comment>
<dbReference type="OrthoDB" id="425114at2759"/>
<keyword evidence="3" id="KW-0808">Transferase</keyword>
<dbReference type="SUPFAM" id="SSF53383">
    <property type="entry name" value="PLP-dependent transferases"/>
    <property type="match status" value="1"/>
</dbReference>
<dbReference type="GO" id="GO:0005739">
    <property type="term" value="C:mitochondrion"/>
    <property type="evidence" value="ECO:0007669"/>
    <property type="project" value="UniProtKB-SubCell"/>
</dbReference>
<protein>
    <recommendedName>
        <fullName evidence="7">PLP-dependent transferase</fullName>
    </recommendedName>
</protein>
<keyword evidence="2" id="KW-0032">Aminotransferase</keyword>
<dbReference type="AlphaFoldDB" id="S8F0R0"/>
<dbReference type="PANTHER" id="PTHR42684:SF3">
    <property type="entry name" value="ADENOSYLMETHIONINE-8-AMINO-7-OXONONANOATE AMINOTRANSFERASE"/>
    <property type="match status" value="1"/>
</dbReference>
<reference evidence="5 6" key="1">
    <citation type="journal article" date="2012" name="Science">
        <title>The Paleozoic origin of enzymatic lignin decomposition reconstructed from 31 fungal genomes.</title>
        <authorList>
            <person name="Floudas D."/>
            <person name="Binder M."/>
            <person name="Riley R."/>
            <person name="Barry K."/>
            <person name="Blanchette R.A."/>
            <person name="Henrissat B."/>
            <person name="Martinez A.T."/>
            <person name="Otillar R."/>
            <person name="Spatafora J.W."/>
            <person name="Yadav J.S."/>
            <person name="Aerts A."/>
            <person name="Benoit I."/>
            <person name="Boyd A."/>
            <person name="Carlson A."/>
            <person name="Copeland A."/>
            <person name="Coutinho P.M."/>
            <person name="de Vries R.P."/>
            <person name="Ferreira P."/>
            <person name="Findley K."/>
            <person name="Foster B."/>
            <person name="Gaskell J."/>
            <person name="Glotzer D."/>
            <person name="Gorecki P."/>
            <person name="Heitman J."/>
            <person name="Hesse C."/>
            <person name="Hori C."/>
            <person name="Igarashi K."/>
            <person name="Jurgens J.A."/>
            <person name="Kallen N."/>
            <person name="Kersten P."/>
            <person name="Kohler A."/>
            <person name="Kuees U."/>
            <person name="Kumar T.K.A."/>
            <person name="Kuo A."/>
            <person name="LaButti K."/>
            <person name="Larrondo L.F."/>
            <person name="Lindquist E."/>
            <person name="Ling A."/>
            <person name="Lombard V."/>
            <person name="Lucas S."/>
            <person name="Lundell T."/>
            <person name="Martin R."/>
            <person name="McLaughlin D.J."/>
            <person name="Morgenstern I."/>
            <person name="Morin E."/>
            <person name="Murat C."/>
            <person name="Nagy L.G."/>
            <person name="Nolan M."/>
            <person name="Ohm R.A."/>
            <person name="Patyshakuliyeva A."/>
            <person name="Rokas A."/>
            <person name="Ruiz-Duenas F.J."/>
            <person name="Sabat G."/>
            <person name="Salamov A."/>
            <person name="Samejima M."/>
            <person name="Schmutz J."/>
            <person name="Slot J.C."/>
            <person name="St John F."/>
            <person name="Stenlid J."/>
            <person name="Sun H."/>
            <person name="Sun S."/>
            <person name="Syed K."/>
            <person name="Tsang A."/>
            <person name="Wiebenga A."/>
            <person name="Young D."/>
            <person name="Pisabarro A."/>
            <person name="Eastwood D.C."/>
            <person name="Martin F."/>
            <person name="Cullen D."/>
            <person name="Grigoriev I.V."/>
            <person name="Hibbett D.S."/>
        </authorList>
    </citation>
    <scope>NUCLEOTIDE SEQUENCE</scope>
    <source>
        <strain evidence="6">FP-58527</strain>
    </source>
</reference>
<dbReference type="InterPro" id="IPR015424">
    <property type="entry name" value="PyrdxlP-dep_Trfase"/>
</dbReference>
<feature type="non-terminal residue" evidence="5">
    <location>
        <position position="1"/>
    </location>
</feature>
<dbReference type="InterPro" id="IPR005814">
    <property type="entry name" value="Aminotrans_3"/>
</dbReference>
<keyword evidence="6" id="KW-1185">Reference proteome</keyword>
<evidence type="ECO:0000256" key="4">
    <source>
        <dbReference type="RuleBase" id="RU003560"/>
    </source>
</evidence>
<sequence length="357" mass="38522">EGVYTCEWHDAKGYWLDPPTVANKKGRVVVSLPPSIAAEKVAEVDVGSLQEAYDVQARLKTPLAQVYRDFLSNTLRKLKERRGAPELAALVLEPLVLGAGGMIFVDPLFQRVLIDTVRASDMLSSRNGGWSGLPVIFDEVFVGLYRLGLRTTGPLLGVNPDISVHAKILTGGLVPLAVTLASDSIFQAFNSDSKLDALLHGHSYTAYPVGCEVANETLDIVEKMAEGGEWNDARAMWGVKDSVVSTATSVWSFWTPSFIDTLAKLNVVEEVTTLGTVLAFKVKGNTGGYGSHSAQELLQPLRLPRSEPLSPAAPGGASFGLHYRTLGDVAYFMLSLNTPAVVVETVQARIVEALRSR</sequence>
<dbReference type="STRING" id="743788.S8F0R0"/>
<proteinExistence type="inferred from homology"/>
<dbReference type="PANTHER" id="PTHR42684">
    <property type="entry name" value="ADENOSYLMETHIONINE-8-AMINO-7-OXONONANOATE AMINOTRANSFERASE"/>
    <property type="match status" value="1"/>
</dbReference>
<evidence type="ECO:0000313" key="5">
    <source>
        <dbReference type="EMBL" id="EPS92604.1"/>
    </source>
</evidence>
<accession>S8F0R0</accession>
<dbReference type="GO" id="GO:0009102">
    <property type="term" value="P:biotin biosynthetic process"/>
    <property type="evidence" value="ECO:0007669"/>
    <property type="project" value="TreeGrafter"/>
</dbReference>
<keyword evidence="4" id="KW-0663">Pyridoxal phosphate</keyword>
<dbReference type="InterPro" id="IPR015421">
    <property type="entry name" value="PyrdxlP-dep_Trfase_major"/>
</dbReference>
<dbReference type="HOGENOM" id="CLU_016922_13_0_1"/>